<dbReference type="SUPFAM" id="SSF52283">
    <property type="entry name" value="Formate/glycerate dehydrogenase catalytic domain-like"/>
    <property type="match status" value="1"/>
</dbReference>
<dbReference type="InterPro" id="IPR002912">
    <property type="entry name" value="ACT_dom"/>
</dbReference>
<dbReference type="PANTHER" id="PTHR42938">
    <property type="entry name" value="FORMATE DEHYDROGENASE 1"/>
    <property type="match status" value="1"/>
</dbReference>
<evidence type="ECO:0000256" key="10">
    <source>
        <dbReference type="ARBA" id="ARBA00048126"/>
    </source>
</evidence>
<evidence type="ECO:0000256" key="12">
    <source>
        <dbReference type="RuleBase" id="RU003719"/>
    </source>
</evidence>
<dbReference type="UniPathway" id="UPA00135">
    <property type="reaction ID" value="UER00196"/>
</dbReference>
<dbReference type="CDD" id="cd12174">
    <property type="entry name" value="PGDH_like_3"/>
    <property type="match status" value="1"/>
</dbReference>
<dbReference type="InterPro" id="IPR006139">
    <property type="entry name" value="D-isomer_2_OHA_DH_cat_dom"/>
</dbReference>
<dbReference type="SUPFAM" id="SSF55021">
    <property type="entry name" value="ACT-like"/>
    <property type="match status" value="1"/>
</dbReference>
<dbReference type="PROSITE" id="PS51671">
    <property type="entry name" value="ACT"/>
    <property type="match status" value="1"/>
</dbReference>
<dbReference type="InterPro" id="IPR045865">
    <property type="entry name" value="ACT-like_dom_sf"/>
</dbReference>
<comment type="similarity">
    <text evidence="3 12">Belongs to the D-isomer specific 2-hydroxyacid dehydrogenase family.</text>
</comment>
<gene>
    <name evidence="14" type="ORF">ESZ91_07975</name>
</gene>
<dbReference type="EC" id="1.1.1.95" evidence="5"/>
<reference evidence="14 15" key="1">
    <citation type="journal article" date="2019" name="Gut">
        <title>Antibiotics-induced monodominance of a novel gut bacterial order.</title>
        <authorList>
            <person name="Hildebrand F."/>
            <person name="Moitinho-Silva L."/>
            <person name="Blasche S."/>
            <person name="Jahn M.T."/>
            <person name="Gossmann T.I."/>
            <person name="Heuerta-Cepas J."/>
            <person name="Hercog R."/>
            <person name="Luetge M."/>
            <person name="Bahram M."/>
            <person name="Pryszlak A."/>
            <person name="Alves R.J."/>
            <person name="Waszak S.M."/>
            <person name="Zhu A."/>
            <person name="Ye L."/>
            <person name="Costea P.I."/>
            <person name="Aalvink S."/>
            <person name="Belzer C."/>
            <person name="Forslund S.K."/>
            <person name="Sunagawa S."/>
            <person name="Hentschel U."/>
            <person name="Merten C."/>
            <person name="Patil K.R."/>
            <person name="Benes V."/>
            <person name="Bork P."/>
        </authorList>
    </citation>
    <scope>NUCLEOTIDE SEQUENCE [LARGE SCALE GENOMIC DNA]</scope>
    <source>
        <strain evidence="14 15">HDS1380</strain>
    </source>
</reference>
<dbReference type="Gene3D" id="3.40.50.720">
    <property type="entry name" value="NAD(P)-binding Rossmann-like Domain"/>
    <property type="match status" value="2"/>
</dbReference>
<evidence type="ECO:0000256" key="1">
    <source>
        <dbReference type="ARBA" id="ARBA00003800"/>
    </source>
</evidence>
<keyword evidence="7 12" id="KW-0560">Oxidoreductase</keyword>
<comment type="catalytic activity">
    <reaction evidence="11">
        <text>(2R)-3-phosphoglycerate + NAD(+) = 3-phosphooxypyruvate + NADH + H(+)</text>
        <dbReference type="Rhea" id="RHEA:12641"/>
        <dbReference type="ChEBI" id="CHEBI:15378"/>
        <dbReference type="ChEBI" id="CHEBI:18110"/>
        <dbReference type="ChEBI" id="CHEBI:57540"/>
        <dbReference type="ChEBI" id="CHEBI:57945"/>
        <dbReference type="ChEBI" id="CHEBI:58272"/>
        <dbReference type="EC" id="1.1.1.95"/>
    </reaction>
</comment>
<evidence type="ECO:0000256" key="8">
    <source>
        <dbReference type="ARBA" id="ARBA00023027"/>
    </source>
</evidence>
<evidence type="ECO:0000256" key="9">
    <source>
        <dbReference type="ARBA" id="ARBA00030455"/>
    </source>
</evidence>
<dbReference type="SUPFAM" id="SSF51735">
    <property type="entry name" value="NAD(P)-binding Rossmann-fold domains"/>
    <property type="match status" value="1"/>
</dbReference>
<comment type="function">
    <text evidence="1">Catalyzes the reversible oxidation of 3-phospho-D-glycerate to 3-phosphonooxypyruvate, the first step of the phosphorylated L-serine biosynthesis pathway. Also catalyzes the reversible oxidation of 2-hydroxyglutarate to 2-oxoglutarate.</text>
</comment>
<dbReference type="PANTHER" id="PTHR42938:SF47">
    <property type="entry name" value="HYDROXYPYRUVATE REDUCTASE"/>
    <property type="match status" value="1"/>
</dbReference>
<dbReference type="RefSeq" id="WP_129225918.1">
    <property type="nucleotide sequence ID" value="NZ_SDOZ01000002.1"/>
</dbReference>
<dbReference type="GO" id="GO:0051287">
    <property type="term" value="F:NAD binding"/>
    <property type="evidence" value="ECO:0007669"/>
    <property type="project" value="InterPro"/>
</dbReference>
<dbReference type="InterPro" id="IPR006140">
    <property type="entry name" value="D-isomer_DH_NAD-bd"/>
</dbReference>
<dbReference type="AlphaFoldDB" id="A0A4Q2KH58"/>
<evidence type="ECO:0000256" key="3">
    <source>
        <dbReference type="ARBA" id="ARBA00005854"/>
    </source>
</evidence>
<evidence type="ECO:0000313" key="15">
    <source>
        <dbReference type="Proteomes" id="UP000291269"/>
    </source>
</evidence>
<comment type="catalytic activity">
    <reaction evidence="10">
        <text>(R)-2-hydroxyglutarate + NAD(+) = 2-oxoglutarate + NADH + H(+)</text>
        <dbReference type="Rhea" id="RHEA:49612"/>
        <dbReference type="ChEBI" id="CHEBI:15378"/>
        <dbReference type="ChEBI" id="CHEBI:15801"/>
        <dbReference type="ChEBI" id="CHEBI:16810"/>
        <dbReference type="ChEBI" id="CHEBI:57540"/>
        <dbReference type="ChEBI" id="CHEBI:57945"/>
        <dbReference type="EC" id="1.1.1.399"/>
    </reaction>
</comment>
<evidence type="ECO:0000256" key="4">
    <source>
        <dbReference type="ARBA" id="ARBA00013001"/>
    </source>
</evidence>
<name>A0A4Q2KH58_9FIRM</name>
<feature type="domain" description="ACT" evidence="13">
    <location>
        <begin position="316"/>
        <end position="384"/>
    </location>
</feature>
<dbReference type="GO" id="GO:0004617">
    <property type="term" value="F:phosphoglycerate dehydrogenase activity"/>
    <property type="evidence" value="ECO:0007669"/>
    <property type="project" value="UniProtKB-EC"/>
</dbReference>
<dbReference type="InterPro" id="IPR029753">
    <property type="entry name" value="D-isomer_DH_CS"/>
</dbReference>
<evidence type="ECO:0000256" key="7">
    <source>
        <dbReference type="ARBA" id="ARBA00023002"/>
    </source>
</evidence>
<dbReference type="Pfam" id="PF00389">
    <property type="entry name" value="2-Hacid_dh"/>
    <property type="match status" value="1"/>
</dbReference>
<organism evidence="14 15">
    <name type="scientific">Candidatus Borkfalkia ceftriaxoniphila</name>
    <dbReference type="NCBI Taxonomy" id="2508949"/>
    <lineage>
        <taxon>Bacteria</taxon>
        <taxon>Bacillati</taxon>
        <taxon>Bacillota</taxon>
        <taxon>Clostridia</taxon>
        <taxon>Christensenellales</taxon>
        <taxon>Christensenellaceae</taxon>
        <taxon>Candidatus Borkfalkia</taxon>
    </lineage>
</organism>
<evidence type="ECO:0000256" key="5">
    <source>
        <dbReference type="ARBA" id="ARBA00013143"/>
    </source>
</evidence>
<dbReference type="OrthoDB" id="9805416at2"/>
<dbReference type="Proteomes" id="UP000291269">
    <property type="component" value="Unassembled WGS sequence"/>
</dbReference>
<dbReference type="EC" id="1.1.1.399" evidence="4"/>
<comment type="caution">
    <text evidence="14">The sequence shown here is derived from an EMBL/GenBank/DDBJ whole genome shotgun (WGS) entry which is preliminary data.</text>
</comment>
<dbReference type="InterPro" id="IPR029752">
    <property type="entry name" value="D-isomer_DH_CS1"/>
</dbReference>
<proteinExistence type="inferred from homology"/>
<dbReference type="PROSITE" id="PS00671">
    <property type="entry name" value="D_2_HYDROXYACID_DH_3"/>
    <property type="match status" value="1"/>
</dbReference>
<dbReference type="PROSITE" id="PS00065">
    <property type="entry name" value="D_2_HYDROXYACID_DH_1"/>
    <property type="match status" value="1"/>
</dbReference>
<accession>A0A4Q2KH58</accession>
<comment type="pathway">
    <text evidence="2">Amino-acid biosynthesis; L-serine biosynthesis; L-serine from 3-phospho-D-glycerate: step 1/3.</text>
</comment>
<dbReference type="Gene3D" id="3.30.70.260">
    <property type="match status" value="1"/>
</dbReference>
<dbReference type="PROSITE" id="PS00670">
    <property type="entry name" value="D_2_HYDROXYACID_DH_2"/>
    <property type="match status" value="1"/>
</dbReference>
<sequence>MANILKLNEISEVADKFLPAGYVFGKDVKNPDGIMLRSFNMHEYPLNDELLAVARAGAGTNNIPIDKCTEKGIVVFNTPGANANAVKELVLCELFLGGRKITDAIDWVKTLKGAEGLSKIVEKGKSSFVGHEISGKTLGVIGLGAIGVNVANAAVGLGMNVLGYDPYLSIDGALHLDTQVKTSDLDTLLKTADFITVHVPFTPSTANMFNADTFAKMKDGAVLINNSRGELVDNAAVVAAVESGKLERYITDFPADQLIGVKNIICVPHLGASTPEAEDNCAMMAAKELAEYIENGNIVHSVNYPDVFSPRSSVSRMTVMHDNVKEVISKITSIISAAGINIANLLDKSKGDKAYLIVDLDEKPSDKVIADIGALEFVTRLRVL</sequence>
<evidence type="ECO:0000256" key="6">
    <source>
        <dbReference type="ARBA" id="ARBA00021582"/>
    </source>
</evidence>
<evidence type="ECO:0000256" key="11">
    <source>
        <dbReference type="ARBA" id="ARBA00048731"/>
    </source>
</evidence>
<evidence type="ECO:0000259" key="13">
    <source>
        <dbReference type="PROSITE" id="PS51671"/>
    </source>
</evidence>
<keyword evidence="8" id="KW-0520">NAD</keyword>
<dbReference type="InterPro" id="IPR036291">
    <property type="entry name" value="NAD(P)-bd_dom_sf"/>
</dbReference>
<evidence type="ECO:0000313" key="14">
    <source>
        <dbReference type="EMBL" id="RXZ62321.1"/>
    </source>
</evidence>
<evidence type="ECO:0000256" key="2">
    <source>
        <dbReference type="ARBA" id="ARBA00005216"/>
    </source>
</evidence>
<keyword evidence="15" id="KW-1185">Reference proteome</keyword>
<dbReference type="EMBL" id="SDOZ01000002">
    <property type="protein sequence ID" value="RXZ62321.1"/>
    <property type="molecule type" value="Genomic_DNA"/>
</dbReference>
<dbReference type="Pfam" id="PF02826">
    <property type="entry name" value="2-Hacid_dh_C"/>
    <property type="match status" value="1"/>
</dbReference>
<protein>
    <recommendedName>
        <fullName evidence="6">D-3-phosphoglycerate dehydrogenase</fullName>
        <ecNumber evidence="4">1.1.1.399</ecNumber>
        <ecNumber evidence="5">1.1.1.95</ecNumber>
    </recommendedName>
    <alternativeName>
        <fullName evidence="9">2-oxoglutarate reductase</fullName>
    </alternativeName>
</protein>